<evidence type="ECO:0000313" key="1">
    <source>
        <dbReference type="EMBL" id="VTR95671.1"/>
    </source>
</evidence>
<keyword evidence="2" id="KW-1185">Reference proteome</keyword>
<proteinExistence type="predicted"/>
<dbReference type="RefSeq" id="WP_162670060.1">
    <property type="nucleotide sequence ID" value="NZ_LR593886.1"/>
</dbReference>
<accession>A0A6P2D2Z7</accession>
<dbReference type="KEGG" id="gms:SOIL9_20430"/>
<dbReference type="AlphaFoldDB" id="A0A6P2D2Z7"/>
<organism evidence="1 2">
    <name type="scientific">Gemmata massiliana</name>
    <dbReference type="NCBI Taxonomy" id="1210884"/>
    <lineage>
        <taxon>Bacteria</taxon>
        <taxon>Pseudomonadati</taxon>
        <taxon>Planctomycetota</taxon>
        <taxon>Planctomycetia</taxon>
        <taxon>Gemmatales</taxon>
        <taxon>Gemmataceae</taxon>
        <taxon>Gemmata</taxon>
    </lineage>
</organism>
<gene>
    <name evidence="1" type="ORF">SOIL9_20430</name>
</gene>
<sequence>MDGPLPIPDPHAPAGFVALNDPRRTEFLVEALKVALHNAGEHRLFQSGKLPGLFPARTGLAAEAALQALREGLLETVRTEAKGKLITEWVCATPKAVGYVHEHDSPRSILRELKDVLQATRTGVPAFMEEAKAELAALSANFEKRAAEMLGHLNDLAKRCEAALRRAETSGPIVTESVGRVVPWAVDALEYLDRRTQSGATGDCPLPELFHAVCVRFPELTLPAFHDGVRRLHDVRAVRLTPTSAIPEPEYAVVVEGKLMYAVGR</sequence>
<dbReference type="Proteomes" id="UP000464178">
    <property type="component" value="Chromosome"/>
</dbReference>
<protein>
    <submittedName>
        <fullName evidence="1">Uncharacterized protein</fullName>
    </submittedName>
</protein>
<reference evidence="1 2" key="1">
    <citation type="submission" date="2019-05" db="EMBL/GenBank/DDBJ databases">
        <authorList>
            <consortium name="Science for Life Laboratories"/>
        </authorList>
    </citation>
    <scope>NUCLEOTIDE SEQUENCE [LARGE SCALE GENOMIC DNA]</scope>
    <source>
        <strain evidence="1">Soil9</strain>
    </source>
</reference>
<name>A0A6P2D2Z7_9BACT</name>
<evidence type="ECO:0000313" key="2">
    <source>
        <dbReference type="Proteomes" id="UP000464178"/>
    </source>
</evidence>
<dbReference type="EMBL" id="LR593886">
    <property type="protein sequence ID" value="VTR95671.1"/>
    <property type="molecule type" value="Genomic_DNA"/>
</dbReference>